<keyword evidence="1" id="KW-1133">Transmembrane helix</keyword>
<feature type="signal peptide" evidence="2">
    <location>
        <begin position="1"/>
        <end position="17"/>
    </location>
</feature>
<evidence type="ECO:0000313" key="3">
    <source>
        <dbReference type="Proteomes" id="UP000887540"/>
    </source>
</evidence>
<dbReference type="PANTHER" id="PTHR40288:SF2">
    <property type="entry name" value="G PROTEIN-COUPLED RECEPTOR-RELATED"/>
    <property type="match status" value="1"/>
</dbReference>
<keyword evidence="3" id="KW-1185">Reference proteome</keyword>
<feature type="transmembrane region" description="Helical" evidence="1">
    <location>
        <begin position="140"/>
        <end position="162"/>
    </location>
</feature>
<dbReference type="AlphaFoldDB" id="A0A914EAF8"/>
<feature type="transmembrane region" description="Helical" evidence="1">
    <location>
        <begin position="71"/>
        <end position="90"/>
    </location>
</feature>
<accession>A0A914EAF8</accession>
<proteinExistence type="predicted"/>
<keyword evidence="1" id="KW-0812">Transmembrane</keyword>
<name>A0A914EAF8_9BILA</name>
<evidence type="ECO:0000313" key="4">
    <source>
        <dbReference type="WBParaSite" id="ACRNAN_scaffold6848.g27795.t1"/>
    </source>
</evidence>
<evidence type="ECO:0000256" key="2">
    <source>
        <dbReference type="SAM" id="SignalP"/>
    </source>
</evidence>
<feature type="chain" id="PRO_5037180559" evidence="2">
    <location>
        <begin position="18"/>
        <end position="395"/>
    </location>
</feature>
<protein>
    <submittedName>
        <fullName evidence="4">Uncharacterized protein</fullName>
    </submittedName>
</protein>
<evidence type="ECO:0000256" key="1">
    <source>
        <dbReference type="SAM" id="Phobius"/>
    </source>
</evidence>
<dbReference type="WBParaSite" id="ACRNAN_scaffold6848.g27795.t1">
    <property type="protein sequence ID" value="ACRNAN_scaffold6848.g27795.t1"/>
    <property type="gene ID" value="ACRNAN_scaffold6848.g27795"/>
</dbReference>
<sequence>MIQLMVCLWAFCQHFYSILVFDEILHCDFENSTDAAMLTAVDAIIFDIGLFHSLWGIQGCVAQHLDGGYGRFAWCICHIGALLFCLPFAFASRPKPFYLWPLLIQQSAYGIGLLILSLAALPRILPTFMGDLENAPLVSILAYMLGIFMNFFLLVVLWHWYWHVESMWDSARKVRNDQLERIAANRKPRPPVVTPPKKFSAEMQEKKSFQLLSNGNTVTRKGVPLSNGIPPKKTNGELPSSMLLKQVMLNPSPTNLSAASSRVSSLIEEGSIKHDNMNPSYPRKNTMDMLGYSTQPLVYQNEYSSDEEEYLEPLPATRNTIALDCLPQPYGTNYSPLIIPNDRNGSIANPHLRLSSIYSLMQPSFGKASPCHYVPQQNACRNYLSLQDYSPRTDL</sequence>
<keyword evidence="2" id="KW-0732">Signal</keyword>
<keyword evidence="1" id="KW-0472">Membrane</keyword>
<reference evidence="4" key="1">
    <citation type="submission" date="2022-11" db="UniProtKB">
        <authorList>
            <consortium name="WormBaseParasite"/>
        </authorList>
    </citation>
    <scope>IDENTIFICATION</scope>
</reference>
<feature type="transmembrane region" description="Helical" evidence="1">
    <location>
        <begin position="97"/>
        <end position="120"/>
    </location>
</feature>
<dbReference type="PANTHER" id="PTHR40288">
    <property type="entry name" value="PROTEIN CBG16535-RELATED"/>
    <property type="match status" value="1"/>
</dbReference>
<dbReference type="Proteomes" id="UP000887540">
    <property type="component" value="Unplaced"/>
</dbReference>
<organism evidence="3 4">
    <name type="scientific">Acrobeloides nanus</name>
    <dbReference type="NCBI Taxonomy" id="290746"/>
    <lineage>
        <taxon>Eukaryota</taxon>
        <taxon>Metazoa</taxon>
        <taxon>Ecdysozoa</taxon>
        <taxon>Nematoda</taxon>
        <taxon>Chromadorea</taxon>
        <taxon>Rhabditida</taxon>
        <taxon>Tylenchina</taxon>
        <taxon>Cephalobomorpha</taxon>
        <taxon>Cephaloboidea</taxon>
        <taxon>Cephalobidae</taxon>
        <taxon>Acrobeloides</taxon>
    </lineage>
</organism>